<dbReference type="InterPro" id="IPR050287">
    <property type="entry name" value="MTA/SAH_deaminase"/>
</dbReference>
<keyword evidence="7" id="KW-1185">Reference proteome</keyword>
<organism evidence="6 7">
    <name type="scientific">Marivivens niveibacter</name>
    <dbReference type="NCBI Taxonomy" id="1930667"/>
    <lineage>
        <taxon>Bacteria</taxon>
        <taxon>Pseudomonadati</taxon>
        <taxon>Pseudomonadota</taxon>
        <taxon>Alphaproteobacteria</taxon>
        <taxon>Rhodobacterales</taxon>
        <taxon>Paracoccaceae</taxon>
        <taxon>Marivivens group</taxon>
        <taxon>Marivivens</taxon>
    </lineage>
</organism>
<evidence type="ECO:0000313" key="6">
    <source>
        <dbReference type="EMBL" id="OUD09353.1"/>
    </source>
</evidence>
<dbReference type="InterPro" id="IPR011059">
    <property type="entry name" value="Metal-dep_hydrolase_composite"/>
</dbReference>
<keyword evidence="3" id="KW-0378">Hydrolase</keyword>
<dbReference type="CDD" id="cd01298">
    <property type="entry name" value="ATZ_TRZ_like"/>
    <property type="match status" value="1"/>
</dbReference>
<accession>A0A251WZJ2</accession>
<dbReference type="Gene3D" id="3.20.20.140">
    <property type="entry name" value="Metal-dependent hydrolases"/>
    <property type="match status" value="1"/>
</dbReference>
<dbReference type="Proteomes" id="UP000194664">
    <property type="component" value="Unassembled WGS sequence"/>
</dbReference>
<comment type="caution">
    <text evidence="6">The sequence shown here is derived from an EMBL/GenBank/DDBJ whole genome shotgun (WGS) entry which is preliminary data.</text>
</comment>
<name>A0A251WZJ2_9RHOB</name>
<reference evidence="6 7" key="1">
    <citation type="submission" date="2016-12" db="EMBL/GenBank/DDBJ databases">
        <title>The draft genome sequence of HSLHS2.</title>
        <authorList>
            <person name="Hu D."/>
            <person name="Wang L."/>
            <person name="Shao Z."/>
        </authorList>
    </citation>
    <scope>NUCLEOTIDE SEQUENCE [LARGE SCALE GENOMIC DNA]</scope>
    <source>
        <strain evidence="6">MCCC 1A06712</strain>
    </source>
</reference>
<gene>
    <name evidence="6" type="ORF">BVC71_10420</name>
</gene>
<dbReference type="GO" id="GO:0019239">
    <property type="term" value="F:deaminase activity"/>
    <property type="evidence" value="ECO:0007669"/>
    <property type="project" value="UniProtKB-ARBA"/>
</dbReference>
<dbReference type="GO" id="GO:0046872">
    <property type="term" value="F:metal ion binding"/>
    <property type="evidence" value="ECO:0007669"/>
    <property type="project" value="UniProtKB-KW"/>
</dbReference>
<dbReference type="InterPro" id="IPR032466">
    <property type="entry name" value="Metal_Hydrolase"/>
</dbReference>
<evidence type="ECO:0000256" key="3">
    <source>
        <dbReference type="ARBA" id="ARBA00022801"/>
    </source>
</evidence>
<dbReference type="InterPro" id="IPR006680">
    <property type="entry name" value="Amidohydro-rel"/>
</dbReference>
<comment type="similarity">
    <text evidence="1">Belongs to the metallo-dependent hydrolases superfamily. ATZ/TRZ family.</text>
</comment>
<keyword evidence="4" id="KW-0862">Zinc</keyword>
<dbReference type="EMBL" id="MSPP01000003">
    <property type="protein sequence ID" value="OUD09353.1"/>
    <property type="molecule type" value="Genomic_DNA"/>
</dbReference>
<evidence type="ECO:0000313" key="7">
    <source>
        <dbReference type="Proteomes" id="UP000194664"/>
    </source>
</evidence>
<dbReference type="SUPFAM" id="SSF51556">
    <property type="entry name" value="Metallo-dependent hydrolases"/>
    <property type="match status" value="1"/>
</dbReference>
<dbReference type="RefSeq" id="WP_086451829.1">
    <property type="nucleotide sequence ID" value="NZ_MSPP01000003.1"/>
</dbReference>
<dbReference type="Gene3D" id="2.30.40.10">
    <property type="entry name" value="Urease, subunit C, domain 1"/>
    <property type="match status" value="1"/>
</dbReference>
<dbReference type="NCBIfam" id="NF006055">
    <property type="entry name" value="PRK08203.1"/>
    <property type="match status" value="1"/>
</dbReference>
<dbReference type="Pfam" id="PF01979">
    <property type="entry name" value="Amidohydro_1"/>
    <property type="match status" value="1"/>
</dbReference>
<dbReference type="FunFam" id="3.20.20.140:FF:000014">
    <property type="entry name" value="5-methylthioadenosine/S-adenosylhomocysteine deaminase"/>
    <property type="match status" value="1"/>
</dbReference>
<dbReference type="PANTHER" id="PTHR43794:SF11">
    <property type="entry name" value="AMIDOHYDROLASE-RELATED DOMAIN-CONTAINING PROTEIN"/>
    <property type="match status" value="1"/>
</dbReference>
<sequence length="430" mass="45637">MDDQLRECVGDVLISDGVIRAVGEVDAADVDRTILAAGCVVTPGLVNTHHHLYQTLTRAVPGGQDALLFGWLKTLYPIWSRFGPEEFYTSAAVGLAELALSGCTLTSDHLYLFPNGGRLDDTIAAATDIGLRFHPTRGAMSIGESDGGLPPDSLVENEADILNDCIRVIDTFHDDSEGAMVRVGVAPCSPFSVSRDLMRDAAILARDKGVMLHTHLAENDEDIAYSLANFGCRPGQYAEELGWTGSDVWHAHCVKLDAEEISLFARTKTGVAHCPCSNCRLGSGIAPLRSMRDAGVPVGLGVDGSASNDAGNLVIEARQAMLLQRVANGADAMSAREALYIATRGGAEVLGRHDCGQIAVGKRADIAIWDVSGIESAGSWDPAAILLAGPTTVRDLLVEGRVVVNNGQLATMDLQALVRRQNELAKGLMV</sequence>
<evidence type="ECO:0000256" key="1">
    <source>
        <dbReference type="ARBA" id="ARBA00006745"/>
    </source>
</evidence>
<protein>
    <submittedName>
        <fullName evidence="6">8-oxoguanine deaminase</fullName>
    </submittedName>
</protein>
<dbReference type="GO" id="GO:0016814">
    <property type="term" value="F:hydrolase activity, acting on carbon-nitrogen (but not peptide) bonds, in cyclic amidines"/>
    <property type="evidence" value="ECO:0007669"/>
    <property type="project" value="UniProtKB-ARBA"/>
</dbReference>
<dbReference type="AlphaFoldDB" id="A0A251WZJ2"/>
<evidence type="ECO:0000256" key="2">
    <source>
        <dbReference type="ARBA" id="ARBA00022723"/>
    </source>
</evidence>
<dbReference type="OrthoDB" id="9796020at2"/>
<evidence type="ECO:0000256" key="4">
    <source>
        <dbReference type="ARBA" id="ARBA00022833"/>
    </source>
</evidence>
<proteinExistence type="inferred from homology"/>
<keyword evidence="2" id="KW-0479">Metal-binding</keyword>
<dbReference type="PANTHER" id="PTHR43794">
    <property type="entry name" value="AMINOHYDROLASE SSNA-RELATED"/>
    <property type="match status" value="1"/>
</dbReference>
<evidence type="ECO:0000259" key="5">
    <source>
        <dbReference type="Pfam" id="PF01979"/>
    </source>
</evidence>
<feature type="domain" description="Amidohydrolase-related" evidence="5">
    <location>
        <begin position="40"/>
        <end position="403"/>
    </location>
</feature>
<dbReference type="SUPFAM" id="SSF51338">
    <property type="entry name" value="Composite domain of metallo-dependent hydrolases"/>
    <property type="match status" value="1"/>
</dbReference>